<feature type="transmembrane region" description="Helical" evidence="1">
    <location>
        <begin position="40"/>
        <end position="63"/>
    </location>
</feature>
<evidence type="ECO:0000256" key="2">
    <source>
        <dbReference type="SAM" id="SignalP"/>
    </source>
</evidence>
<keyword evidence="2" id="KW-0732">Signal</keyword>
<keyword evidence="1" id="KW-0812">Transmembrane</keyword>
<keyword evidence="4" id="KW-1185">Reference proteome</keyword>
<dbReference type="AlphaFoldDB" id="A0A6G1IUT7"/>
<accession>A0A6G1IUT7</accession>
<dbReference type="EMBL" id="MU005588">
    <property type="protein sequence ID" value="KAF2682014.1"/>
    <property type="molecule type" value="Genomic_DNA"/>
</dbReference>
<feature type="chain" id="PRO_5026054431" evidence="2">
    <location>
        <begin position="17"/>
        <end position="89"/>
    </location>
</feature>
<gene>
    <name evidence="3" type="ORF">K458DRAFT_260856</name>
</gene>
<protein>
    <submittedName>
        <fullName evidence="3">Uncharacterized protein</fullName>
    </submittedName>
</protein>
<evidence type="ECO:0000313" key="4">
    <source>
        <dbReference type="Proteomes" id="UP000799291"/>
    </source>
</evidence>
<proteinExistence type="predicted"/>
<keyword evidence="1" id="KW-0472">Membrane</keyword>
<feature type="signal peptide" evidence="2">
    <location>
        <begin position="1"/>
        <end position="16"/>
    </location>
</feature>
<name>A0A6G1IUT7_9PLEO</name>
<feature type="non-terminal residue" evidence="3">
    <location>
        <position position="89"/>
    </location>
</feature>
<keyword evidence="1" id="KW-1133">Transmembrane helix</keyword>
<dbReference type="OrthoDB" id="3777149at2759"/>
<evidence type="ECO:0000256" key="1">
    <source>
        <dbReference type="SAM" id="Phobius"/>
    </source>
</evidence>
<organism evidence="3 4">
    <name type="scientific">Lentithecium fluviatile CBS 122367</name>
    <dbReference type="NCBI Taxonomy" id="1168545"/>
    <lineage>
        <taxon>Eukaryota</taxon>
        <taxon>Fungi</taxon>
        <taxon>Dikarya</taxon>
        <taxon>Ascomycota</taxon>
        <taxon>Pezizomycotina</taxon>
        <taxon>Dothideomycetes</taxon>
        <taxon>Pleosporomycetidae</taxon>
        <taxon>Pleosporales</taxon>
        <taxon>Massarineae</taxon>
        <taxon>Lentitheciaceae</taxon>
        <taxon>Lentithecium</taxon>
    </lineage>
</organism>
<feature type="non-terminal residue" evidence="3">
    <location>
        <position position="1"/>
    </location>
</feature>
<reference evidence="3" key="1">
    <citation type="journal article" date="2020" name="Stud. Mycol.">
        <title>101 Dothideomycetes genomes: a test case for predicting lifestyles and emergence of pathogens.</title>
        <authorList>
            <person name="Haridas S."/>
            <person name="Albert R."/>
            <person name="Binder M."/>
            <person name="Bloem J."/>
            <person name="Labutti K."/>
            <person name="Salamov A."/>
            <person name="Andreopoulos B."/>
            <person name="Baker S."/>
            <person name="Barry K."/>
            <person name="Bills G."/>
            <person name="Bluhm B."/>
            <person name="Cannon C."/>
            <person name="Castanera R."/>
            <person name="Culley D."/>
            <person name="Daum C."/>
            <person name="Ezra D."/>
            <person name="Gonzalez J."/>
            <person name="Henrissat B."/>
            <person name="Kuo A."/>
            <person name="Liang C."/>
            <person name="Lipzen A."/>
            <person name="Lutzoni F."/>
            <person name="Magnuson J."/>
            <person name="Mondo S."/>
            <person name="Nolan M."/>
            <person name="Ohm R."/>
            <person name="Pangilinan J."/>
            <person name="Park H.-J."/>
            <person name="Ramirez L."/>
            <person name="Alfaro M."/>
            <person name="Sun H."/>
            <person name="Tritt A."/>
            <person name="Yoshinaga Y."/>
            <person name="Zwiers L.-H."/>
            <person name="Turgeon B."/>
            <person name="Goodwin S."/>
            <person name="Spatafora J."/>
            <person name="Crous P."/>
            <person name="Grigoriev I."/>
        </authorList>
    </citation>
    <scope>NUCLEOTIDE SEQUENCE</scope>
    <source>
        <strain evidence="3">CBS 122367</strain>
    </source>
</reference>
<dbReference type="Proteomes" id="UP000799291">
    <property type="component" value="Unassembled WGS sequence"/>
</dbReference>
<evidence type="ECO:0000313" key="3">
    <source>
        <dbReference type="EMBL" id="KAF2682014.1"/>
    </source>
</evidence>
<sequence length="89" mass="9910">LCISFLLCFISGLLLSVVLLCKDASQLRKNRHSRFWEKTVALFFNLCQVGLCTAGIVATMIAFTKKSEPHWLNTIFLSTLQLFAGANVS</sequence>